<feature type="chain" id="PRO_5023097831" evidence="1">
    <location>
        <begin position="20"/>
        <end position="735"/>
    </location>
</feature>
<evidence type="ECO:0000259" key="2">
    <source>
        <dbReference type="Pfam" id="PF05448"/>
    </source>
</evidence>
<dbReference type="PANTHER" id="PTHR22946:SF8">
    <property type="entry name" value="ACETYL XYLAN ESTERASE DOMAIN-CONTAINING PROTEIN"/>
    <property type="match status" value="1"/>
</dbReference>
<dbReference type="RefSeq" id="WP_197454954.1">
    <property type="nucleotide sequence ID" value="NZ_CP151726.1"/>
</dbReference>
<sequence length="735" mass="80481" precursor="true">MNRFLIACLLIVHSASSWGQDTPATDLRAALAVPQTEDSRTREHVTLNGHFPMKAPENPAQWYARAENLRQRVLVATGLWPMPERTPLNPWIGPIAKRDGFTVQRVSFESLPGHHVSGLLFRPSEDIEAPEAGRPGVLCPHGHGGRMQVYSDAEIAKKIAAGEEHFAASGSTPKLARCATLARMGCVCFMFDMLGYADSIQIPYEIAHRHANARPSEKAPDENGWVFFSPEADLRLQSIMSLQTWNAERALDFVASLPDVDPERLAVTGNSGGGTQTILLGAIDPRIKVGFPNGMVSTSMQGGCYCENCNYLRIDTGNVELAALFAPRPQAMSAADDWTRDMMTDGYPQLRWLYAMIGNESDVYCRPMLDHPHNFNYVTRATMYQWMNKHLKLGLDDPVVESDWVPLTEAESTVWGEDHPAPTNTGEPHEREVLRWFEKQAVANLALPKGEPAKKAFDETIGVAWRVMLDPTVSQDDSVKLESMTHNALGKYSVLTAVLNDTARDAKIPFAVFHAGTPDPQSMHAGTKVIWTDPAGIEVAVDAAGNLNPKIAELIESGAAVMTCDLALQSKNRGKTPENGARLIDDKRNYSAFTFGYNRTLTSERVRDLMTVIAWTAKRSGDKVRVIGTGYASTWAAAAVAFSHDAVAKVMLDTSEFRFADAGAYSDERFVPGAVKYGDLPALLAGCAPTPLRVFGESGVVPEMTSVLYSANNASDQIESRDGEIAESDLNWLAK</sequence>
<feature type="domain" description="Acetyl xylan esterase" evidence="2">
    <location>
        <begin position="247"/>
        <end position="289"/>
    </location>
</feature>
<accession>A0A5C6A5Q0</accession>
<evidence type="ECO:0000256" key="1">
    <source>
        <dbReference type="SAM" id="SignalP"/>
    </source>
</evidence>
<gene>
    <name evidence="3" type="ORF">Pla52n_54490</name>
</gene>
<dbReference type="AlphaFoldDB" id="A0A5C6A5Q0"/>
<reference evidence="3 4" key="1">
    <citation type="submission" date="2019-02" db="EMBL/GenBank/DDBJ databases">
        <title>Deep-cultivation of Planctomycetes and their phenomic and genomic characterization uncovers novel biology.</title>
        <authorList>
            <person name="Wiegand S."/>
            <person name="Jogler M."/>
            <person name="Boedeker C."/>
            <person name="Pinto D."/>
            <person name="Vollmers J."/>
            <person name="Rivas-Marin E."/>
            <person name="Kohn T."/>
            <person name="Peeters S.H."/>
            <person name="Heuer A."/>
            <person name="Rast P."/>
            <person name="Oberbeckmann S."/>
            <person name="Bunk B."/>
            <person name="Jeske O."/>
            <person name="Meyerdierks A."/>
            <person name="Storesund J.E."/>
            <person name="Kallscheuer N."/>
            <person name="Luecker S."/>
            <person name="Lage O.M."/>
            <person name="Pohl T."/>
            <person name="Merkel B.J."/>
            <person name="Hornburger P."/>
            <person name="Mueller R.-W."/>
            <person name="Bruemmer F."/>
            <person name="Labrenz M."/>
            <person name="Spormann A.M."/>
            <person name="Op Den Camp H."/>
            <person name="Overmann J."/>
            <person name="Amann R."/>
            <person name="Jetten M.S.M."/>
            <person name="Mascher T."/>
            <person name="Medema M.H."/>
            <person name="Devos D.P."/>
            <person name="Kaster A.-K."/>
            <person name="Ovreas L."/>
            <person name="Rohde M."/>
            <person name="Galperin M.Y."/>
            <person name="Jogler C."/>
        </authorList>
    </citation>
    <scope>NUCLEOTIDE SEQUENCE [LARGE SCALE GENOMIC DNA]</scope>
    <source>
        <strain evidence="3 4">Pla52n</strain>
    </source>
</reference>
<dbReference type="Gene3D" id="3.40.50.1820">
    <property type="entry name" value="alpha/beta hydrolase"/>
    <property type="match status" value="2"/>
</dbReference>
<keyword evidence="4" id="KW-1185">Reference proteome</keyword>
<dbReference type="SUPFAM" id="SSF53474">
    <property type="entry name" value="alpha/beta-Hydrolases"/>
    <property type="match status" value="1"/>
</dbReference>
<evidence type="ECO:0000313" key="3">
    <source>
        <dbReference type="EMBL" id="TWT94628.1"/>
    </source>
</evidence>
<dbReference type="InterPro" id="IPR008391">
    <property type="entry name" value="AXE1_dom"/>
</dbReference>
<organism evidence="3 4">
    <name type="scientific">Stieleria varia</name>
    <dbReference type="NCBI Taxonomy" id="2528005"/>
    <lineage>
        <taxon>Bacteria</taxon>
        <taxon>Pseudomonadati</taxon>
        <taxon>Planctomycetota</taxon>
        <taxon>Planctomycetia</taxon>
        <taxon>Pirellulales</taxon>
        <taxon>Pirellulaceae</taxon>
        <taxon>Stieleria</taxon>
    </lineage>
</organism>
<dbReference type="EMBL" id="SJPN01000007">
    <property type="protein sequence ID" value="TWT94628.1"/>
    <property type="molecule type" value="Genomic_DNA"/>
</dbReference>
<dbReference type="Pfam" id="PF05448">
    <property type="entry name" value="AXE1"/>
    <property type="match status" value="1"/>
</dbReference>
<comment type="caution">
    <text evidence="3">The sequence shown here is derived from an EMBL/GenBank/DDBJ whole genome shotgun (WGS) entry which is preliminary data.</text>
</comment>
<dbReference type="Proteomes" id="UP000320176">
    <property type="component" value="Unassembled WGS sequence"/>
</dbReference>
<protein>
    <submittedName>
        <fullName evidence="3">Acetyl xylan esterase (AXE1)</fullName>
    </submittedName>
</protein>
<evidence type="ECO:0000313" key="4">
    <source>
        <dbReference type="Proteomes" id="UP000320176"/>
    </source>
</evidence>
<name>A0A5C6A5Q0_9BACT</name>
<dbReference type="InterPro" id="IPR050261">
    <property type="entry name" value="FrsA_esterase"/>
</dbReference>
<keyword evidence="1" id="KW-0732">Signal</keyword>
<feature type="signal peptide" evidence="1">
    <location>
        <begin position="1"/>
        <end position="19"/>
    </location>
</feature>
<dbReference type="InterPro" id="IPR029058">
    <property type="entry name" value="AB_hydrolase_fold"/>
</dbReference>
<proteinExistence type="predicted"/>
<dbReference type="PANTHER" id="PTHR22946">
    <property type="entry name" value="DIENELACTONE HYDROLASE DOMAIN-CONTAINING PROTEIN-RELATED"/>
    <property type="match status" value="1"/>
</dbReference>